<dbReference type="Proteomes" id="UP001205906">
    <property type="component" value="Unassembled WGS sequence"/>
</dbReference>
<dbReference type="RefSeq" id="WP_252816583.1">
    <property type="nucleotide sequence ID" value="NZ_JAMXQS010000002.1"/>
</dbReference>
<comment type="caution">
    <text evidence="12">The sequence shown here is derived from an EMBL/GenBank/DDBJ whole genome shotgun (WGS) entry which is preliminary data.</text>
</comment>
<name>A0ABT1C4S9_9HYPH</name>
<keyword evidence="4 9" id="KW-1003">Cell membrane</keyword>
<keyword evidence="8 9" id="KW-0472">Membrane</keyword>
<evidence type="ECO:0000259" key="11">
    <source>
        <dbReference type="Pfam" id="PF26002"/>
    </source>
</evidence>
<comment type="similarity">
    <text evidence="2 9">Belongs to the membrane fusion protein (MFP) (TC 8.A.1) family.</text>
</comment>
<dbReference type="Pfam" id="PF26002">
    <property type="entry name" value="Beta-barrel_AprE"/>
    <property type="match status" value="1"/>
</dbReference>
<evidence type="ECO:0000256" key="9">
    <source>
        <dbReference type="RuleBase" id="RU365093"/>
    </source>
</evidence>
<keyword evidence="6 9" id="KW-0812">Transmembrane</keyword>
<dbReference type="Gene3D" id="2.40.30.170">
    <property type="match status" value="1"/>
</dbReference>
<evidence type="ECO:0000256" key="1">
    <source>
        <dbReference type="ARBA" id="ARBA00004377"/>
    </source>
</evidence>
<evidence type="ECO:0000256" key="10">
    <source>
        <dbReference type="SAM" id="MobiDB-lite"/>
    </source>
</evidence>
<accession>A0ABT1C4S9</accession>
<dbReference type="PANTHER" id="PTHR30386:SF26">
    <property type="entry name" value="TRANSPORT PROTEIN COMB"/>
    <property type="match status" value="1"/>
</dbReference>
<keyword evidence="13" id="KW-1185">Reference proteome</keyword>
<feature type="compositionally biased region" description="Polar residues" evidence="10">
    <location>
        <begin position="1"/>
        <end position="14"/>
    </location>
</feature>
<dbReference type="InterPro" id="IPR058982">
    <property type="entry name" value="Beta-barrel_AprE"/>
</dbReference>
<protein>
    <recommendedName>
        <fullName evidence="9">Membrane fusion protein (MFP) family protein</fullName>
    </recommendedName>
</protein>
<reference evidence="12 13" key="1">
    <citation type="submission" date="2022-06" db="EMBL/GenBank/DDBJ databases">
        <title>Mesorhizobium sp. strain RP14 Genome sequencing and assembly.</title>
        <authorList>
            <person name="Kim I."/>
        </authorList>
    </citation>
    <scope>NUCLEOTIDE SEQUENCE [LARGE SCALE GENOMIC DNA]</scope>
    <source>
        <strain evidence="13">RP14(2022)</strain>
    </source>
</reference>
<keyword evidence="7 9" id="KW-1133">Transmembrane helix</keyword>
<dbReference type="PANTHER" id="PTHR30386">
    <property type="entry name" value="MEMBRANE FUSION SUBUNIT OF EMRAB-TOLC MULTIDRUG EFFLUX PUMP"/>
    <property type="match status" value="1"/>
</dbReference>
<gene>
    <name evidence="12" type="ORF">NGM99_04980</name>
</gene>
<dbReference type="PROSITE" id="PS00543">
    <property type="entry name" value="HLYD_FAMILY"/>
    <property type="match status" value="1"/>
</dbReference>
<evidence type="ECO:0000256" key="6">
    <source>
        <dbReference type="ARBA" id="ARBA00022692"/>
    </source>
</evidence>
<evidence type="ECO:0000256" key="7">
    <source>
        <dbReference type="ARBA" id="ARBA00022989"/>
    </source>
</evidence>
<evidence type="ECO:0000256" key="2">
    <source>
        <dbReference type="ARBA" id="ARBA00009477"/>
    </source>
</evidence>
<organism evidence="12 13">
    <name type="scientific">Mesorhizobium liriopis</name>
    <dbReference type="NCBI Taxonomy" id="2953882"/>
    <lineage>
        <taxon>Bacteria</taxon>
        <taxon>Pseudomonadati</taxon>
        <taxon>Pseudomonadota</taxon>
        <taxon>Alphaproteobacteria</taxon>
        <taxon>Hyphomicrobiales</taxon>
        <taxon>Phyllobacteriaceae</taxon>
        <taxon>Mesorhizobium</taxon>
    </lineage>
</organism>
<keyword evidence="3 9" id="KW-0813">Transport</keyword>
<dbReference type="EMBL" id="JAMXQS010000002">
    <property type="protein sequence ID" value="MCO6049141.1"/>
    <property type="molecule type" value="Genomic_DNA"/>
</dbReference>
<dbReference type="InterPro" id="IPR006144">
    <property type="entry name" value="Secretion_HlyD_CS"/>
</dbReference>
<evidence type="ECO:0000256" key="3">
    <source>
        <dbReference type="ARBA" id="ARBA00022448"/>
    </source>
</evidence>
<comment type="subcellular location">
    <subcellularLocation>
        <location evidence="1 9">Cell inner membrane</location>
        <topology evidence="1 9">Single-pass membrane protein</topology>
    </subcellularLocation>
</comment>
<dbReference type="NCBIfam" id="TIGR01843">
    <property type="entry name" value="type_I_hlyD"/>
    <property type="match status" value="1"/>
</dbReference>
<keyword evidence="5 9" id="KW-0997">Cell inner membrane</keyword>
<evidence type="ECO:0000256" key="8">
    <source>
        <dbReference type="ARBA" id="ARBA00023136"/>
    </source>
</evidence>
<evidence type="ECO:0000313" key="13">
    <source>
        <dbReference type="Proteomes" id="UP001205906"/>
    </source>
</evidence>
<feature type="region of interest" description="Disordered" evidence="10">
    <location>
        <begin position="1"/>
        <end position="20"/>
    </location>
</feature>
<evidence type="ECO:0000313" key="12">
    <source>
        <dbReference type="EMBL" id="MCO6049141.1"/>
    </source>
</evidence>
<dbReference type="InterPro" id="IPR050739">
    <property type="entry name" value="MFP"/>
</dbReference>
<feature type="transmembrane region" description="Helical" evidence="9">
    <location>
        <begin position="63"/>
        <end position="81"/>
    </location>
</feature>
<dbReference type="InterPro" id="IPR010129">
    <property type="entry name" value="T1SS_HlyD"/>
</dbReference>
<proteinExistence type="inferred from homology"/>
<evidence type="ECO:0000256" key="5">
    <source>
        <dbReference type="ARBA" id="ARBA00022519"/>
    </source>
</evidence>
<evidence type="ECO:0000256" key="4">
    <source>
        <dbReference type="ARBA" id="ARBA00022475"/>
    </source>
</evidence>
<sequence>MSTPANNGNKSGNEGNAPAPAVIEGEVLPPEIVVKRTPPAVISEFQSDAVELEERLPSRVARVMLYAITLFIGAAVAWASFSSLDEVVVAQGKLVTTKPTIVLQPLETSIVRDIHVAPGDIVHRGDKLATLDPTFTTSAADQQNAKFAALDAQIRRIEAELDNRDYRPSVLPTEEEQLQLRQFGQRRAFYVAQLQNFDQQIAGQAATIQTAAEQGKILQARVDTLGQIESVQETLYKKEVGSLLNMLSARDTRFSMEASLAQTKGQGSEAFHALAKLRADRQAFIEDFRRAAVDQLVDLRSQRAAVSEEIKRIELRQKMVTLEAPADAVVLELAQRSIGSVVREAEPMITLVPLDVPLEAEVAIHSRDIARVSNGEAVRVKFDAYPFQKFGTWPGTVRTVSRDAFAADPAKAQGDPAEASVFRGRVTLADAAVGAPHTTLQLLPGMTVSAEIKVGQRRVISYFLYPLLRGLDESLREP</sequence>
<dbReference type="PRINTS" id="PR01490">
    <property type="entry name" value="RTXTOXIND"/>
</dbReference>
<feature type="domain" description="AprE-like beta-barrel" evidence="11">
    <location>
        <begin position="359"/>
        <end position="455"/>
    </location>
</feature>